<proteinExistence type="predicted"/>
<dbReference type="PANTHER" id="PTHR24074">
    <property type="entry name" value="CO-CHAPERONE PROTEIN DJLA"/>
    <property type="match status" value="1"/>
</dbReference>
<dbReference type="PRINTS" id="PR00625">
    <property type="entry name" value="JDOMAIN"/>
</dbReference>
<dbReference type="PROSITE" id="PS50076">
    <property type="entry name" value="DNAJ_2"/>
    <property type="match status" value="1"/>
</dbReference>
<keyword evidence="1" id="KW-1133">Transmembrane helix</keyword>
<evidence type="ECO:0000259" key="2">
    <source>
        <dbReference type="PROSITE" id="PS50076"/>
    </source>
</evidence>
<feature type="transmembrane region" description="Helical" evidence="1">
    <location>
        <begin position="199"/>
        <end position="220"/>
    </location>
</feature>
<dbReference type="EMBL" id="JAMWBK010000002">
    <property type="protein sequence ID" value="KAJ8907827.1"/>
    <property type="molecule type" value="Genomic_DNA"/>
</dbReference>
<dbReference type="InterPro" id="IPR001623">
    <property type="entry name" value="DnaJ_domain"/>
</dbReference>
<evidence type="ECO:0000313" key="4">
    <source>
        <dbReference type="Proteomes" id="UP001157974"/>
    </source>
</evidence>
<organism evidence="3 4">
    <name type="scientific">Rhodosorus marinus</name>
    <dbReference type="NCBI Taxonomy" id="101924"/>
    <lineage>
        <taxon>Eukaryota</taxon>
        <taxon>Rhodophyta</taxon>
        <taxon>Stylonematophyceae</taxon>
        <taxon>Stylonematales</taxon>
        <taxon>Stylonemataceae</taxon>
        <taxon>Rhodosorus</taxon>
    </lineage>
</organism>
<evidence type="ECO:0000256" key="1">
    <source>
        <dbReference type="SAM" id="Phobius"/>
    </source>
</evidence>
<keyword evidence="4" id="KW-1185">Reference proteome</keyword>
<dbReference type="Pfam" id="PF00226">
    <property type="entry name" value="DnaJ"/>
    <property type="match status" value="1"/>
</dbReference>
<keyword evidence="1" id="KW-0472">Membrane</keyword>
<sequence>MNKPFQELGLSSKASEEEIRKAFRRKALEWHPDRHTENRAAAENKFKEINSAYEQCMSLKKSGFDGYRAHRATTSAAGGAAYRSSNSWAKASKDFDDEKKQEGQRVYTGVPNRGGFGTPYATFQQANVGATRSHAGWGGTYAFRANQRTSFYNSKYRPNQGFQNDPKPGSWHYAQSPEEKFAMGWAFQSNSGRAGRSRLPMIMMPIGVTVFLVMSMYQFASNPHRRPIDMSINERLEETAREKEQIRKEQINLHRQRVMTHDLEEETQARVGR</sequence>
<comment type="caution">
    <text evidence="3">The sequence shown here is derived from an EMBL/GenBank/DDBJ whole genome shotgun (WGS) entry which is preliminary data.</text>
</comment>
<dbReference type="Proteomes" id="UP001157974">
    <property type="component" value="Unassembled WGS sequence"/>
</dbReference>
<evidence type="ECO:0000313" key="3">
    <source>
        <dbReference type="EMBL" id="KAJ8907827.1"/>
    </source>
</evidence>
<protein>
    <recommendedName>
        <fullName evidence="2">J domain-containing protein</fullName>
    </recommendedName>
</protein>
<dbReference type="AlphaFoldDB" id="A0AAV8V3I9"/>
<dbReference type="InterPro" id="IPR050817">
    <property type="entry name" value="DjlA_DnaK_co-chaperone"/>
</dbReference>
<dbReference type="CDD" id="cd06257">
    <property type="entry name" value="DnaJ"/>
    <property type="match status" value="1"/>
</dbReference>
<name>A0AAV8V3I9_9RHOD</name>
<feature type="domain" description="J" evidence="2">
    <location>
        <begin position="3"/>
        <end position="68"/>
    </location>
</feature>
<accession>A0AAV8V3I9</accession>
<dbReference type="SMART" id="SM00271">
    <property type="entry name" value="DnaJ"/>
    <property type="match status" value="1"/>
</dbReference>
<dbReference type="Gene3D" id="1.10.287.110">
    <property type="entry name" value="DnaJ domain"/>
    <property type="match status" value="1"/>
</dbReference>
<dbReference type="SUPFAM" id="SSF46565">
    <property type="entry name" value="Chaperone J-domain"/>
    <property type="match status" value="1"/>
</dbReference>
<dbReference type="InterPro" id="IPR036869">
    <property type="entry name" value="J_dom_sf"/>
</dbReference>
<reference evidence="3 4" key="1">
    <citation type="journal article" date="2023" name="Nat. Commun.">
        <title>Origin of minicircular mitochondrial genomes in red algae.</title>
        <authorList>
            <person name="Lee Y."/>
            <person name="Cho C.H."/>
            <person name="Lee Y.M."/>
            <person name="Park S.I."/>
            <person name="Yang J.H."/>
            <person name="West J.A."/>
            <person name="Bhattacharya D."/>
            <person name="Yoon H.S."/>
        </authorList>
    </citation>
    <scope>NUCLEOTIDE SEQUENCE [LARGE SCALE GENOMIC DNA]</scope>
    <source>
        <strain evidence="3 4">CCMP1338</strain>
        <tissue evidence="3">Whole cell</tissue>
    </source>
</reference>
<gene>
    <name evidence="3" type="ORF">NDN08_007931</name>
</gene>
<keyword evidence="1" id="KW-0812">Transmembrane</keyword>